<keyword evidence="2" id="KW-1185">Reference proteome</keyword>
<comment type="caution">
    <text evidence="1">The sequence shown here is derived from an EMBL/GenBank/DDBJ whole genome shotgun (WGS) entry which is preliminary data.</text>
</comment>
<evidence type="ECO:0000313" key="2">
    <source>
        <dbReference type="Proteomes" id="UP000187209"/>
    </source>
</evidence>
<name>A0A1R2BDE8_9CILI</name>
<sequence length="66" mass="8089">MLEHNNHHKYATCWNKERRDNATLIWRLSRLVDRPTATYRQLLSYRETGMEKYLYSWLLVSLHVPL</sequence>
<accession>A0A1R2BDE8</accession>
<protein>
    <submittedName>
        <fullName evidence="1">Uncharacterized protein</fullName>
    </submittedName>
</protein>
<reference evidence="1 2" key="1">
    <citation type="submission" date="2016-11" db="EMBL/GenBank/DDBJ databases">
        <title>The macronuclear genome of Stentor coeruleus: a giant cell with tiny introns.</title>
        <authorList>
            <person name="Slabodnick M."/>
            <person name="Ruby J.G."/>
            <person name="Reiff S.B."/>
            <person name="Swart E.C."/>
            <person name="Gosai S."/>
            <person name="Prabakaran S."/>
            <person name="Witkowska E."/>
            <person name="Larue G.E."/>
            <person name="Fisher S."/>
            <person name="Freeman R.M."/>
            <person name="Gunawardena J."/>
            <person name="Chu W."/>
            <person name="Stover N.A."/>
            <person name="Gregory B.D."/>
            <person name="Nowacki M."/>
            <person name="Derisi J."/>
            <person name="Roy S.W."/>
            <person name="Marshall W.F."/>
            <person name="Sood P."/>
        </authorList>
    </citation>
    <scope>NUCLEOTIDE SEQUENCE [LARGE SCALE GENOMIC DNA]</scope>
    <source>
        <strain evidence="1">WM001</strain>
    </source>
</reference>
<organism evidence="1 2">
    <name type="scientific">Stentor coeruleus</name>
    <dbReference type="NCBI Taxonomy" id="5963"/>
    <lineage>
        <taxon>Eukaryota</taxon>
        <taxon>Sar</taxon>
        <taxon>Alveolata</taxon>
        <taxon>Ciliophora</taxon>
        <taxon>Postciliodesmatophora</taxon>
        <taxon>Heterotrichea</taxon>
        <taxon>Heterotrichida</taxon>
        <taxon>Stentoridae</taxon>
        <taxon>Stentor</taxon>
    </lineage>
</organism>
<evidence type="ECO:0000313" key="1">
    <source>
        <dbReference type="EMBL" id="OMJ74770.1"/>
    </source>
</evidence>
<gene>
    <name evidence="1" type="ORF">SteCoe_26249</name>
</gene>
<proteinExistence type="predicted"/>
<dbReference type="AlphaFoldDB" id="A0A1R2BDE8"/>
<dbReference type="EMBL" id="MPUH01000730">
    <property type="protein sequence ID" value="OMJ74770.1"/>
    <property type="molecule type" value="Genomic_DNA"/>
</dbReference>
<dbReference type="Proteomes" id="UP000187209">
    <property type="component" value="Unassembled WGS sequence"/>
</dbReference>